<keyword evidence="3" id="KW-0285">Flavoprotein</keyword>
<dbReference type="Gene3D" id="3.30.9.10">
    <property type="entry name" value="D-Amino Acid Oxidase, subunit A, domain 2"/>
    <property type="match status" value="1"/>
</dbReference>
<reference evidence="7" key="1">
    <citation type="journal article" date="2021" name="Nat. Commun.">
        <title>Genetic determinants of endophytism in the Arabidopsis root mycobiome.</title>
        <authorList>
            <person name="Mesny F."/>
            <person name="Miyauchi S."/>
            <person name="Thiergart T."/>
            <person name="Pickel B."/>
            <person name="Atanasova L."/>
            <person name="Karlsson M."/>
            <person name="Huettel B."/>
            <person name="Barry K.W."/>
            <person name="Haridas S."/>
            <person name="Chen C."/>
            <person name="Bauer D."/>
            <person name="Andreopoulos W."/>
            <person name="Pangilinan J."/>
            <person name="LaButti K."/>
            <person name="Riley R."/>
            <person name="Lipzen A."/>
            <person name="Clum A."/>
            <person name="Drula E."/>
            <person name="Henrissat B."/>
            <person name="Kohler A."/>
            <person name="Grigoriev I.V."/>
            <person name="Martin F.M."/>
            <person name="Hacquard S."/>
        </authorList>
    </citation>
    <scope>NUCLEOTIDE SEQUENCE</scope>
    <source>
        <strain evidence="7">MPI-CAGE-CH-0243</strain>
    </source>
</reference>
<sequence length="487" mass="54148">MPLGPSKSAPVIIVGAGIFGLSTALHLARRGYIDVTVFDKQPYHNTLYSYFLGCDAASADLNKIIRSGYGSQSEYQELTFEAISAWKTWNDELERGEDLPPGLSAEDRVFINCGNLSLTDGDMLPEFEKATIRSMEERGHAGTQLVTTEKPDVKRAAELGLEFAMDPFRREERGKVNVGVLDCTGGMAVADKACRVAMHKAERQGVKFVLGSVRGSFKDFVTRDSGQIAGIVTKDEKEHLAELTIIACGGWTPTILPDLDGICETAAGSVIHFKIPRESDLWNRFSPDSFPTWAWKIRDGADGGLYGFPRDDNGYLKIGYRGTKYTNPVKQIDGVERSVPITRWSEGEKLKQIPEKAMSVLRYFVDEYIPEFKEQGIVVHSTRTCWYTDSFDNHFVIDHVPNRKGLFVATGGSGHAFKYLPNIGNWVVDIMEGLGGERPAVQAWKWRKLGHQTPANILMEGKNGTRALQNVPLTKHQELGEELEVKI</sequence>
<keyword evidence="5" id="KW-0560">Oxidoreductase</keyword>
<evidence type="ECO:0000256" key="3">
    <source>
        <dbReference type="ARBA" id="ARBA00022630"/>
    </source>
</evidence>
<dbReference type="SUPFAM" id="SSF51905">
    <property type="entry name" value="FAD/NAD(P)-binding domain"/>
    <property type="match status" value="1"/>
</dbReference>
<comment type="similarity">
    <text evidence="2">Belongs to the MSOX/MTOX family.</text>
</comment>
<dbReference type="SUPFAM" id="SSF54373">
    <property type="entry name" value="FAD-linked reductases, C-terminal domain"/>
    <property type="match status" value="1"/>
</dbReference>
<protein>
    <submittedName>
        <fullName evidence="7">Sarcosine oxidase</fullName>
    </submittedName>
</protein>
<dbReference type="GO" id="GO:0050660">
    <property type="term" value="F:flavin adenine dinucleotide binding"/>
    <property type="evidence" value="ECO:0007669"/>
    <property type="project" value="InterPro"/>
</dbReference>
<evidence type="ECO:0000259" key="6">
    <source>
        <dbReference type="Pfam" id="PF01266"/>
    </source>
</evidence>
<accession>A0A9P9IKM7</accession>
<feature type="domain" description="FAD dependent oxidoreductase" evidence="6">
    <location>
        <begin position="11"/>
        <end position="429"/>
    </location>
</feature>
<gene>
    <name evidence="7" type="ORF">B0J11DRAFT_313841</name>
</gene>
<evidence type="ECO:0000256" key="2">
    <source>
        <dbReference type="ARBA" id="ARBA00010989"/>
    </source>
</evidence>
<comment type="caution">
    <text evidence="7">The sequence shown here is derived from an EMBL/GenBank/DDBJ whole genome shotgun (WGS) entry which is preliminary data.</text>
</comment>
<dbReference type="Gene3D" id="3.50.50.60">
    <property type="entry name" value="FAD/NAD(P)-binding domain"/>
    <property type="match status" value="1"/>
</dbReference>
<keyword evidence="8" id="KW-1185">Reference proteome</keyword>
<evidence type="ECO:0000313" key="7">
    <source>
        <dbReference type="EMBL" id="KAH7125763.1"/>
    </source>
</evidence>
<comment type="cofactor">
    <cofactor evidence="1">
        <name>FAD</name>
        <dbReference type="ChEBI" id="CHEBI:57692"/>
    </cofactor>
</comment>
<dbReference type="InterPro" id="IPR036188">
    <property type="entry name" value="FAD/NAD-bd_sf"/>
</dbReference>
<organism evidence="7 8">
    <name type="scientific">Dendryphion nanum</name>
    <dbReference type="NCBI Taxonomy" id="256645"/>
    <lineage>
        <taxon>Eukaryota</taxon>
        <taxon>Fungi</taxon>
        <taxon>Dikarya</taxon>
        <taxon>Ascomycota</taxon>
        <taxon>Pezizomycotina</taxon>
        <taxon>Dothideomycetes</taxon>
        <taxon>Pleosporomycetidae</taxon>
        <taxon>Pleosporales</taxon>
        <taxon>Torulaceae</taxon>
        <taxon>Dendryphion</taxon>
    </lineage>
</organism>
<name>A0A9P9IKM7_9PLEO</name>
<dbReference type="AlphaFoldDB" id="A0A9P9IKM7"/>
<dbReference type="EMBL" id="JAGMWT010000007">
    <property type="protein sequence ID" value="KAH7125763.1"/>
    <property type="molecule type" value="Genomic_DNA"/>
</dbReference>
<dbReference type="PANTHER" id="PTHR10961:SF15">
    <property type="entry name" value="FAD DEPENDENT OXIDOREDUCTASE DOMAIN-CONTAINING PROTEIN"/>
    <property type="match status" value="1"/>
</dbReference>
<evidence type="ECO:0000256" key="1">
    <source>
        <dbReference type="ARBA" id="ARBA00001974"/>
    </source>
</evidence>
<dbReference type="InterPro" id="IPR006076">
    <property type="entry name" value="FAD-dep_OxRdtase"/>
</dbReference>
<evidence type="ECO:0000256" key="5">
    <source>
        <dbReference type="ARBA" id="ARBA00023002"/>
    </source>
</evidence>
<keyword evidence="4" id="KW-0274">FAD</keyword>
<dbReference type="Proteomes" id="UP000700596">
    <property type="component" value="Unassembled WGS sequence"/>
</dbReference>
<dbReference type="Pfam" id="PF01266">
    <property type="entry name" value="DAO"/>
    <property type="match status" value="1"/>
</dbReference>
<dbReference type="OrthoDB" id="2219495at2759"/>
<evidence type="ECO:0000256" key="4">
    <source>
        <dbReference type="ARBA" id="ARBA00022827"/>
    </source>
</evidence>
<proteinExistence type="inferred from homology"/>
<dbReference type="GO" id="GO:0008115">
    <property type="term" value="F:sarcosine oxidase activity"/>
    <property type="evidence" value="ECO:0007669"/>
    <property type="project" value="TreeGrafter"/>
</dbReference>
<dbReference type="InterPro" id="IPR045170">
    <property type="entry name" value="MTOX"/>
</dbReference>
<dbReference type="PANTHER" id="PTHR10961">
    <property type="entry name" value="PEROXISOMAL SARCOSINE OXIDASE"/>
    <property type="match status" value="1"/>
</dbReference>
<evidence type="ECO:0000313" key="8">
    <source>
        <dbReference type="Proteomes" id="UP000700596"/>
    </source>
</evidence>